<keyword evidence="1 2" id="KW-0443">Lipid metabolism</keyword>
<keyword evidence="6" id="KW-1185">Reference proteome</keyword>
<dbReference type="EMBL" id="JBDIME010000006">
    <property type="protein sequence ID" value="MEN2789926.1"/>
    <property type="molecule type" value="Genomic_DNA"/>
</dbReference>
<dbReference type="RefSeq" id="WP_343891288.1">
    <property type="nucleotide sequence ID" value="NZ_BAAAEH010000040.1"/>
</dbReference>
<evidence type="ECO:0000256" key="1">
    <source>
        <dbReference type="ARBA" id="ARBA00023098"/>
    </source>
</evidence>
<evidence type="ECO:0000313" key="6">
    <source>
        <dbReference type="Proteomes" id="UP001419910"/>
    </source>
</evidence>
<accession>A0ABU9Y291</accession>
<keyword evidence="3" id="KW-1133">Transmembrane helix</keyword>
<sequence length="764" mass="84213">MREKEIRLALVCYGGISLAVYMHGITKEIWRLARASQAFHHNEETEGGSQGVYRALLQEIESETALRMRVLVDIVAGASAGGINGVFLAQAITTGQSLEPLTQLWLDSADVEALIDPVAAPSGRWSKAWATPIAWMAARRSADSVNQLVEPGAREEVRSKLSHFVRSRWFEPPFGGELFSGLIFDALDAMAAAPCGPRLLPEGQPLDLFVTVTDFRGHPERLTLNSPPEVVETEHRLVVPFTDHGAVTKSLADPAELVFAARATSSFPGAFPPFMVAELDAVVKSRKVTWPGREEFLKRILPRQFAANAAEQAVLIDGSVLANAPFRPAIEALRERPARREIDRRFVYIDPTPAAKIHFGPGINAAPGFFQTIIGSISELPRQQPIRDNLEDIAERSRRIERMRTIVSSIRPEVEAQVETLFGYTLFLDSPTVGRLAAWRARAQSAAAKSAGYGYAAYGHLKITGVIEAITSLLLAAGGEPGPQRWESIRSHIADAVSARGFDDLRPSFSDGASEKTIGFLRSYDLGFRIRRLRMLARRVTELEMDHDESELEPIREAIYASLADYLECKRTDRHAHLRKEVRLLRGDAGPLLDKLAASLDLKQLDTATEKRLAEAFTGLARDVKRPILLTYLGFPYFDVATLPLLQGEGLDEFDPIKVDRIAPDDATSIRAGGAEATLKGIQFNNFGAFFSRAYRENDYLWGRLHGAERLIDIVLSSLTGNGRLKPGRVAVIKHAAFVAILDEEEPRLTAIPGLIASLRREIG</sequence>
<feature type="domain" description="PNPLA" evidence="4">
    <location>
        <begin position="10"/>
        <end position="330"/>
    </location>
</feature>
<evidence type="ECO:0000256" key="3">
    <source>
        <dbReference type="SAM" id="Phobius"/>
    </source>
</evidence>
<keyword evidence="2" id="KW-0378">Hydrolase</keyword>
<comment type="caution">
    <text evidence="2">Lacks conserved residue(s) required for the propagation of feature annotation.</text>
</comment>
<keyword evidence="3" id="KW-0472">Membrane</keyword>
<organism evidence="5 6">
    <name type="scientific">Sphingomonas oligophenolica</name>
    <dbReference type="NCBI Taxonomy" id="301154"/>
    <lineage>
        <taxon>Bacteria</taxon>
        <taxon>Pseudomonadati</taxon>
        <taxon>Pseudomonadota</taxon>
        <taxon>Alphaproteobacteria</taxon>
        <taxon>Sphingomonadales</taxon>
        <taxon>Sphingomonadaceae</taxon>
        <taxon>Sphingomonas</taxon>
    </lineage>
</organism>
<feature type="transmembrane region" description="Helical" evidence="3">
    <location>
        <begin position="6"/>
        <end position="24"/>
    </location>
</feature>
<dbReference type="Gene3D" id="3.40.1090.10">
    <property type="entry name" value="Cytosolic phospholipase A2 catalytic domain"/>
    <property type="match status" value="2"/>
</dbReference>
<proteinExistence type="predicted"/>
<gene>
    <name evidence="5" type="ORF">ABC974_09840</name>
</gene>
<evidence type="ECO:0000259" key="4">
    <source>
        <dbReference type="PROSITE" id="PS51635"/>
    </source>
</evidence>
<keyword evidence="3" id="KW-0812">Transmembrane</keyword>
<dbReference type="SUPFAM" id="SSF52151">
    <property type="entry name" value="FabD/lysophospholipase-like"/>
    <property type="match status" value="1"/>
</dbReference>
<dbReference type="NCBIfam" id="TIGR03607">
    <property type="entry name" value="patatin-like protein"/>
    <property type="match status" value="1"/>
</dbReference>
<feature type="active site" description="Nucleophile" evidence="2">
    <location>
        <position position="79"/>
    </location>
</feature>
<dbReference type="InterPro" id="IPR016035">
    <property type="entry name" value="Acyl_Trfase/lysoPLipase"/>
</dbReference>
<feature type="short sequence motif" description="GXSXG" evidence="2">
    <location>
        <begin position="77"/>
        <end position="81"/>
    </location>
</feature>
<dbReference type="PROSITE" id="PS51635">
    <property type="entry name" value="PNPLA"/>
    <property type="match status" value="1"/>
</dbReference>
<name>A0ABU9Y291_9SPHN</name>
<dbReference type="Pfam" id="PF01734">
    <property type="entry name" value="Patatin"/>
    <property type="match status" value="1"/>
</dbReference>
<protein>
    <submittedName>
        <fullName evidence="5">Patatin-like protein</fullName>
    </submittedName>
</protein>
<dbReference type="InterPro" id="IPR002641">
    <property type="entry name" value="PNPLA_dom"/>
</dbReference>
<keyword evidence="2" id="KW-0442">Lipid degradation</keyword>
<evidence type="ECO:0000313" key="5">
    <source>
        <dbReference type="EMBL" id="MEN2789926.1"/>
    </source>
</evidence>
<dbReference type="Pfam" id="PF11856">
    <property type="entry name" value="DUF3376"/>
    <property type="match status" value="1"/>
</dbReference>
<dbReference type="Proteomes" id="UP001419910">
    <property type="component" value="Unassembled WGS sequence"/>
</dbReference>
<dbReference type="InterPro" id="IPR019894">
    <property type="entry name" value="Patatin-related_protein"/>
</dbReference>
<evidence type="ECO:0000256" key="2">
    <source>
        <dbReference type="PROSITE-ProRule" id="PRU01161"/>
    </source>
</evidence>
<comment type="caution">
    <text evidence="5">The sequence shown here is derived from an EMBL/GenBank/DDBJ whole genome shotgun (WGS) entry which is preliminary data.</text>
</comment>
<reference evidence="5 6" key="1">
    <citation type="submission" date="2024-05" db="EMBL/GenBank/DDBJ databases">
        <authorList>
            <person name="Liu Q."/>
            <person name="Xin Y.-H."/>
        </authorList>
    </citation>
    <scope>NUCLEOTIDE SEQUENCE [LARGE SCALE GENOMIC DNA]</scope>
    <source>
        <strain evidence="5 6">CGMCC 1.10181</strain>
    </source>
</reference>
<feature type="active site" description="Proton acceptor" evidence="2">
    <location>
        <position position="317"/>
    </location>
</feature>
<dbReference type="InterPro" id="IPR024282">
    <property type="entry name" value="DUF3376"/>
</dbReference>